<feature type="transmembrane region" description="Helical" evidence="9">
    <location>
        <begin position="207"/>
        <end position="225"/>
    </location>
</feature>
<evidence type="ECO:0000256" key="1">
    <source>
        <dbReference type="ARBA" id="ARBA00004429"/>
    </source>
</evidence>
<name>A0A919JME2_9ACTN</name>
<dbReference type="AlphaFoldDB" id="A0A919JME2"/>
<feature type="transmembrane region" description="Helical" evidence="9">
    <location>
        <begin position="268"/>
        <end position="288"/>
    </location>
</feature>
<protein>
    <recommendedName>
        <fullName evidence="9">Transport permease protein</fullName>
    </recommendedName>
</protein>
<evidence type="ECO:0000256" key="5">
    <source>
        <dbReference type="ARBA" id="ARBA00022519"/>
    </source>
</evidence>
<dbReference type="Pfam" id="PF01061">
    <property type="entry name" value="ABC2_membrane"/>
    <property type="match status" value="1"/>
</dbReference>
<dbReference type="RefSeq" id="WP_203772751.1">
    <property type="nucleotide sequence ID" value="NZ_BAAAYJ010000085.1"/>
</dbReference>
<organism evidence="11 12">
    <name type="scientific">Actinoplanes nipponensis</name>
    <dbReference type="NCBI Taxonomy" id="135950"/>
    <lineage>
        <taxon>Bacteria</taxon>
        <taxon>Bacillati</taxon>
        <taxon>Actinomycetota</taxon>
        <taxon>Actinomycetes</taxon>
        <taxon>Micromonosporales</taxon>
        <taxon>Micromonosporaceae</taxon>
        <taxon>Actinoplanes</taxon>
    </lineage>
</organism>
<evidence type="ECO:0000256" key="6">
    <source>
        <dbReference type="ARBA" id="ARBA00022692"/>
    </source>
</evidence>
<sequence>MPQTAVAGSDTGMTLKELARRHGLSAAGKLPSLPEYTRQLWAYRYFIASYANAKVSSSLGKTRLGVFWQVLTPLINAAVYYVIFGVILNTKSGVDNFVAYLCTGVFIFGFTQSTVSAGIQAISGNLGLIRALHFPRASLPLAITVVEIRNTLASLAVLIVIVLGFGEPITLEWLLILPIFLVQSVFNAGLALAGARLGSKIPDVRNLIPFIMRMWLYFSAVLYPVTRFTDHLSGWKLHVVEANPMLVFIDLMRHALMEDVPLAASPTVMWLEAIAWTAVVGLGGYVYFWRGEKGYGRG</sequence>
<feature type="transmembrane region" description="Helical" evidence="9">
    <location>
        <begin position="66"/>
        <end position="88"/>
    </location>
</feature>
<feature type="domain" description="ABC transmembrane type-2" evidence="10">
    <location>
        <begin position="64"/>
        <end position="291"/>
    </location>
</feature>
<comment type="similarity">
    <text evidence="2 9">Belongs to the ABC-2 integral membrane protein family.</text>
</comment>
<evidence type="ECO:0000256" key="9">
    <source>
        <dbReference type="RuleBase" id="RU361157"/>
    </source>
</evidence>
<feature type="transmembrane region" description="Helical" evidence="9">
    <location>
        <begin position="139"/>
        <end position="166"/>
    </location>
</feature>
<evidence type="ECO:0000313" key="12">
    <source>
        <dbReference type="Proteomes" id="UP000647172"/>
    </source>
</evidence>
<accession>A0A919JME2</accession>
<comment type="subcellular location">
    <subcellularLocation>
        <location evidence="1">Cell inner membrane</location>
        <topology evidence="1">Multi-pass membrane protein</topology>
    </subcellularLocation>
    <subcellularLocation>
        <location evidence="9">Cell membrane</location>
        <topology evidence="9">Multi-pass membrane protein</topology>
    </subcellularLocation>
</comment>
<keyword evidence="6 9" id="KW-0812">Transmembrane</keyword>
<keyword evidence="4 9" id="KW-1003">Cell membrane</keyword>
<evidence type="ECO:0000256" key="2">
    <source>
        <dbReference type="ARBA" id="ARBA00007783"/>
    </source>
</evidence>
<evidence type="ECO:0000313" key="11">
    <source>
        <dbReference type="EMBL" id="GIE51841.1"/>
    </source>
</evidence>
<dbReference type="InterPro" id="IPR047817">
    <property type="entry name" value="ABC2_TM_bact-type"/>
</dbReference>
<dbReference type="Proteomes" id="UP000647172">
    <property type="component" value="Unassembled WGS sequence"/>
</dbReference>
<evidence type="ECO:0000256" key="3">
    <source>
        <dbReference type="ARBA" id="ARBA00022448"/>
    </source>
</evidence>
<evidence type="ECO:0000256" key="4">
    <source>
        <dbReference type="ARBA" id="ARBA00022475"/>
    </source>
</evidence>
<keyword evidence="8 9" id="KW-0472">Membrane</keyword>
<feature type="transmembrane region" description="Helical" evidence="9">
    <location>
        <begin position="97"/>
        <end position="119"/>
    </location>
</feature>
<dbReference type="InterPro" id="IPR013525">
    <property type="entry name" value="ABC2_TM"/>
</dbReference>
<reference evidence="11" key="1">
    <citation type="submission" date="2021-01" db="EMBL/GenBank/DDBJ databases">
        <title>Whole genome shotgun sequence of Actinoplanes nipponensis NBRC 14063.</title>
        <authorList>
            <person name="Komaki H."/>
            <person name="Tamura T."/>
        </authorList>
    </citation>
    <scope>NUCLEOTIDE SEQUENCE</scope>
    <source>
        <strain evidence="11">NBRC 14063</strain>
    </source>
</reference>
<proteinExistence type="inferred from homology"/>
<dbReference type="PANTHER" id="PTHR30413">
    <property type="entry name" value="INNER MEMBRANE TRANSPORT PERMEASE"/>
    <property type="match status" value="1"/>
</dbReference>
<comment type="caution">
    <text evidence="11">The sequence shown here is derived from an EMBL/GenBank/DDBJ whole genome shotgun (WGS) entry which is preliminary data.</text>
</comment>
<evidence type="ECO:0000256" key="8">
    <source>
        <dbReference type="ARBA" id="ARBA00023136"/>
    </source>
</evidence>
<dbReference type="GO" id="GO:0140359">
    <property type="term" value="F:ABC-type transporter activity"/>
    <property type="evidence" value="ECO:0007669"/>
    <property type="project" value="InterPro"/>
</dbReference>
<evidence type="ECO:0000256" key="7">
    <source>
        <dbReference type="ARBA" id="ARBA00022989"/>
    </source>
</evidence>
<keyword evidence="7 9" id="KW-1133">Transmembrane helix</keyword>
<dbReference type="EMBL" id="BOMQ01000063">
    <property type="protein sequence ID" value="GIE51841.1"/>
    <property type="molecule type" value="Genomic_DNA"/>
</dbReference>
<evidence type="ECO:0000259" key="10">
    <source>
        <dbReference type="PROSITE" id="PS51012"/>
    </source>
</evidence>
<gene>
    <name evidence="11" type="ORF">Ani05nite_53750</name>
</gene>
<dbReference type="PANTHER" id="PTHR30413:SF8">
    <property type="entry name" value="TRANSPORT PERMEASE PROTEIN"/>
    <property type="match status" value="1"/>
</dbReference>
<dbReference type="PROSITE" id="PS51012">
    <property type="entry name" value="ABC_TM2"/>
    <property type="match status" value="1"/>
</dbReference>
<dbReference type="GO" id="GO:0005886">
    <property type="term" value="C:plasma membrane"/>
    <property type="evidence" value="ECO:0007669"/>
    <property type="project" value="UniProtKB-SubCell"/>
</dbReference>
<dbReference type="GO" id="GO:0015920">
    <property type="term" value="P:lipopolysaccharide transport"/>
    <property type="evidence" value="ECO:0007669"/>
    <property type="project" value="TreeGrafter"/>
</dbReference>
<feature type="transmembrane region" description="Helical" evidence="9">
    <location>
        <begin position="173"/>
        <end position="195"/>
    </location>
</feature>
<keyword evidence="12" id="KW-1185">Reference proteome</keyword>
<keyword evidence="5" id="KW-0997">Cell inner membrane</keyword>
<keyword evidence="3 9" id="KW-0813">Transport</keyword>